<evidence type="ECO:0000256" key="1">
    <source>
        <dbReference type="SAM" id="MobiDB-lite"/>
    </source>
</evidence>
<protein>
    <submittedName>
        <fullName evidence="2">Uncharacterized protein</fullName>
    </submittedName>
</protein>
<gene>
    <name evidence="2" type="ORF">Tci_620793</name>
</gene>
<dbReference type="EMBL" id="BKCJ010432795">
    <property type="protein sequence ID" value="GFA48821.1"/>
    <property type="molecule type" value="Genomic_DNA"/>
</dbReference>
<reference evidence="2" key="1">
    <citation type="journal article" date="2019" name="Sci. Rep.">
        <title>Draft genome of Tanacetum cinerariifolium, the natural source of mosquito coil.</title>
        <authorList>
            <person name="Yamashiro T."/>
            <person name="Shiraishi A."/>
            <person name="Satake H."/>
            <person name="Nakayama K."/>
        </authorList>
    </citation>
    <scope>NUCLEOTIDE SEQUENCE</scope>
</reference>
<comment type="caution">
    <text evidence="2">The sequence shown here is derived from an EMBL/GenBank/DDBJ whole genome shotgun (WGS) entry which is preliminary data.</text>
</comment>
<feature type="non-terminal residue" evidence="2">
    <location>
        <position position="54"/>
    </location>
</feature>
<accession>A0A699JP60</accession>
<feature type="region of interest" description="Disordered" evidence="1">
    <location>
        <begin position="27"/>
        <end position="54"/>
    </location>
</feature>
<proteinExistence type="predicted"/>
<name>A0A699JP60_TANCI</name>
<dbReference type="AlphaFoldDB" id="A0A699JP60"/>
<evidence type="ECO:0000313" key="2">
    <source>
        <dbReference type="EMBL" id="GFA48821.1"/>
    </source>
</evidence>
<organism evidence="2">
    <name type="scientific">Tanacetum cinerariifolium</name>
    <name type="common">Dalmatian daisy</name>
    <name type="synonym">Chrysanthemum cinerariifolium</name>
    <dbReference type="NCBI Taxonomy" id="118510"/>
    <lineage>
        <taxon>Eukaryota</taxon>
        <taxon>Viridiplantae</taxon>
        <taxon>Streptophyta</taxon>
        <taxon>Embryophyta</taxon>
        <taxon>Tracheophyta</taxon>
        <taxon>Spermatophyta</taxon>
        <taxon>Magnoliopsida</taxon>
        <taxon>eudicotyledons</taxon>
        <taxon>Gunneridae</taxon>
        <taxon>Pentapetalae</taxon>
        <taxon>asterids</taxon>
        <taxon>campanulids</taxon>
        <taxon>Asterales</taxon>
        <taxon>Asteraceae</taxon>
        <taxon>Asteroideae</taxon>
        <taxon>Anthemideae</taxon>
        <taxon>Anthemidinae</taxon>
        <taxon>Tanacetum</taxon>
    </lineage>
</organism>
<sequence>MEYLVKISKKTRILKLKQRNMKITDSENQYAVSNKEDTVKKHRLSLKNDMQHRD</sequence>